<dbReference type="SUPFAM" id="SSF56529">
    <property type="entry name" value="FAH"/>
    <property type="match status" value="1"/>
</dbReference>
<dbReference type="GO" id="GO:0046872">
    <property type="term" value="F:metal ion binding"/>
    <property type="evidence" value="ECO:0007669"/>
    <property type="project" value="UniProtKB-KW"/>
</dbReference>
<dbReference type="GO" id="GO:0019752">
    <property type="term" value="P:carboxylic acid metabolic process"/>
    <property type="evidence" value="ECO:0007669"/>
    <property type="project" value="UniProtKB-ARBA"/>
</dbReference>
<dbReference type="Pfam" id="PF01557">
    <property type="entry name" value="FAA_hydrolase"/>
    <property type="match status" value="1"/>
</dbReference>
<dbReference type="OrthoDB" id="9780293at2"/>
<dbReference type="InterPro" id="IPR036663">
    <property type="entry name" value="Fumarylacetoacetase_C_sf"/>
</dbReference>
<evidence type="ECO:0000259" key="3">
    <source>
        <dbReference type="Pfam" id="PF01557"/>
    </source>
</evidence>
<evidence type="ECO:0000313" key="4">
    <source>
        <dbReference type="EMBL" id="TWB08690.1"/>
    </source>
</evidence>
<accession>A0A560EH51</accession>
<dbReference type="InterPro" id="IPR051121">
    <property type="entry name" value="FAH"/>
</dbReference>
<feature type="domain" description="Fumarylacetoacetase-like C-terminal" evidence="3">
    <location>
        <begin position="72"/>
        <end position="279"/>
    </location>
</feature>
<evidence type="ECO:0000256" key="2">
    <source>
        <dbReference type="ARBA" id="ARBA00022723"/>
    </source>
</evidence>
<evidence type="ECO:0000313" key="5">
    <source>
        <dbReference type="Proteomes" id="UP000319859"/>
    </source>
</evidence>
<protein>
    <submittedName>
        <fullName evidence="4">2-keto-4-pentenoate hydratase/2-oxohepta-3-ene-1,7-dioic acid hydratase in catechol pathway</fullName>
    </submittedName>
</protein>
<evidence type="ECO:0000256" key="1">
    <source>
        <dbReference type="ARBA" id="ARBA00010211"/>
    </source>
</evidence>
<comment type="similarity">
    <text evidence="1">Belongs to the FAH family.</text>
</comment>
<gene>
    <name evidence="4" type="ORF">FBZ89_1562</name>
</gene>
<name>A0A560EH51_9PROT</name>
<dbReference type="PANTHER" id="PTHR42796:SF4">
    <property type="entry name" value="FUMARYLACETOACETATE HYDROLASE DOMAIN-CONTAINING PROTEIN 2A"/>
    <property type="match status" value="1"/>
</dbReference>
<dbReference type="AlphaFoldDB" id="A0A560EH51"/>
<keyword evidence="2" id="KW-0479">Metal-binding</keyword>
<comment type="caution">
    <text evidence="4">The sequence shown here is derived from an EMBL/GenBank/DDBJ whole genome shotgun (WGS) entry which is preliminary data.</text>
</comment>
<dbReference type="GO" id="GO:0016853">
    <property type="term" value="F:isomerase activity"/>
    <property type="evidence" value="ECO:0007669"/>
    <property type="project" value="UniProtKB-ARBA"/>
</dbReference>
<dbReference type="Proteomes" id="UP000319859">
    <property type="component" value="Unassembled WGS sequence"/>
</dbReference>
<dbReference type="Gene3D" id="3.90.850.10">
    <property type="entry name" value="Fumarylacetoacetase-like, C-terminal domain"/>
    <property type="match status" value="1"/>
</dbReference>
<dbReference type="PANTHER" id="PTHR42796">
    <property type="entry name" value="FUMARYLACETOACETATE HYDROLASE DOMAIN-CONTAINING PROTEIN 2A-RELATED"/>
    <property type="match status" value="1"/>
</dbReference>
<reference evidence="4 5" key="1">
    <citation type="submission" date="2019-06" db="EMBL/GenBank/DDBJ databases">
        <title>Genomic Encyclopedia of Type Strains, Phase IV (KMG-V): Genome sequencing to study the core and pangenomes of soil and plant-associated prokaryotes.</title>
        <authorList>
            <person name="Whitman W."/>
        </authorList>
    </citation>
    <scope>NUCLEOTIDE SEQUENCE [LARGE SCALE GENOMIC DNA]</scope>
    <source>
        <strain evidence="4 5">BR 11880</strain>
    </source>
</reference>
<dbReference type="InterPro" id="IPR011234">
    <property type="entry name" value="Fumarylacetoacetase-like_C"/>
</dbReference>
<proteinExistence type="inferred from homology"/>
<dbReference type="FunFam" id="3.90.850.10:FF:000002">
    <property type="entry name" value="2-hydroxyhepta-2,4-diene-1,7-dioate isomerase"/>
    <property type="match status" value="1"/>
</dbReference>
<dbReference type="EMBL" id="VITN01000056">
    <property type="protein sequence ID" value="TWB08690.1"/>
    <property type="molecule type" value="Genomic_DNA"/>
</dbReference>
<organism evidence="4 5">
    <name type="scientific">Nitrospirillum amazonense</name>
    <dbReference type="NCBI Taxonomy" id="28077"/>
    <lineage>
        <taxon>Bacteria</taxon>
        <taxon>Pseudomonadati</taxon>
        <taxon>Pseudomonadota</taxon>
        <taxon>Alphaproteobacteria</taxon>
        <taxon>Rhodospirillales</taxon>
        <taxon>Azospirillaceae</taxon>
        <taxon>Nitrospirillum</taxon>
    </lineage>
</organism>
<sequence length="290" mass="31393">MKLCRFGPRGEEKPGLVDADGVIRDLSSRIADITPAALTADVLARLSAVDPNSLPAVPGTPRYGVPVRGIGKIVAIGLNYEDHAIESNLPIPTEPVMFAKALSSLTGPNDEVMLPKNSTHSDWEVELGVVIGKTCRYVEEAQALDHVAGYVLANDVSERFNQKQRGTQWSKGKGHDTFCPVGPWLVTADEVGDPQDLDMWLDVNGQRMQTGNTRTMIFNVRQIIAYASQYITLFPGDLIITGTPPGVGEGKKPSPIFLKAGDVMGLGIAKLGTQRQQVVEWRHLGDEVLA</sequence>